<dbReference type="RefSeq" id="WP_108782198.1">
    <property type="nucleotide sequence ID" value="NZ_OMKW01000002.1"/>
</dbReference>
<organism evidence="1 2">
    <name type="scientific">Pontivivens insulae</name>
    <dbReference type="NCBI Taxonomy" id="1639689"/>
    <lineage>
        <taxon>Bacteria</taxon>
        <taxon>Pseudomonadati</taxon>
        <taxon>Pseudomonadota</taxon>
        <taxon>Alphaproteobacteria</taxon>
        <taxon>Rhodobacterales</taxon>
        <taxon>Paracoccaceae</taxon>
        <taxon>Pontivivens</taxon>
    </lineage>
</organism>
<dbReference type="AlphaFoldDB" id="A0A2R8ABS5"/>
<dbReference type="InterPro" id="IPR009702">
    <property type="entry name" value="DUF1284"/>
</dbReference>
<gene>
    <name evidence="1" type="ORF">POI8812_01819</name>
</gene>
<name>A0A2R8ABS5_9RHOB</name>
<reference evidence="1 2" key="1">
    <citation type="submission" date="2018-03" db="EMBL/GenBank/DDBJ databases">
        <authorList>
            <person name="Keele B.F."/>
        </authorList>
    </citation>
    <scope>NUCLEOTIDE SEQUENCE [LARGE SCALE GENOMIC DNA]</scope>
    <source>
        <strain evidence="1 2">CeCT 8812</strain>
    </source>
</reference>
<keyword evidence="2" id="KW-1185">Reference proteome</keyword>
<accession>A0A2R8ABS5</accession>
<sequence length="146" mass="15879">MPDPVILRPHHVLCALGYEGKGYSSRFTANMTRIVDGILRADDGDDVTVRITEKTDDICAPCPKRLGTCCTSQIAISALDSRHAAALDLSDGLELTWGEAQQRVRDNVQPDDLQTLCRGCQWLPMGMCTSAVERLHARLPASGGDI</sequence>
<evidence type="ECO:0000313" key="1">
    <source>
        <dbReference type="EMBL" id="SPF29508.1"/>
    </source>
</evidence>
<dbReference type="Pfam" id="PF06935">
    <property type="entry name" value="DUF1284"/>
    <property type="match status" value="1"/>
</dbReference>
<dbReference type="OrthoDB" id="6195504at2"/>
<evidence type="ECO:0000313" key="2">
    <source>
        <dbReference type="Proteomes" id="UP000244932"/>
    </source>
</evidence>
<dbReference type="EMBL" id="OMKW01000002">
    <property type="protein sequence ID" value="SPF29508.1"/>
    <property type="molecule type" value="Genomic_DNA"/>
</dbReference>
<evidence type="ECO:0008006" key="3">
    <source>
        <dbReference type="Google" id="ProtNLM"/>
    </source>
</evidence>
<dbReference type="Proteomes" id="UP000244932">
    <property type="component" value="Unassembled WGS sequence"/>
</dbReference>
<protein>
    <recommendedName>
        <fullName evidence="3">DUF1284 domain-containing protein</fullName>
    </recommendedName>
</protein>
<proteinExistence type="predicted"/>